<dbReference type="Pfam" id="PF00005">
    <property type="entry name" value="ABC_tran"/>
    <property type="match status" value="1"/>
</dbReference>
<keyword evidence="6" id="KW-1185">Reference proteome</keyword>
<dbReference type="CDD" id="cd03293">
    <property type="entry name" value="ABC_NrtD_SsuB_transporters"/>
    <property type="match status" value="1"/>
</dbReference>
<evidence type="ECO:0000313" key="5">
    <source>
        <dbReference type="EMBL" id="OEF98249.1"/>
    </source>
</evidence>
<keyword evidence="1" id="KW-0813">Transport</keyword>
<dbReference type="STRING" id="766136.BHF68_00760"/>
<dbReference type="InterPro" id="IPR003439">
    <property type="entry name" value="ABC_transporter-like_ATP-bd"/>
</dbReference>
<dbReference type="RefSeq" id="WP_069641741.1">
    <property type="nucleotide sequence ID" value="NZ_MIJE01000001.1"/>
</dbReference>
<dbReference type="InterPro" id="IPR027417">
    <property type="entry name" value="P-loop_NTPase"/>
</dbReference>
<evidence type="ECO:0000259" key="4">
    <source>
        <dbReference type="PROSITE" id="PS50893"/>
    </source>
</evidence>
<dbReference type="PANTHER" id="PTHR42788:SF13">
    <property type="entry name" value="ALIPHATIC SULFONATES IMPORT ATP-BINDING PROTEIN SSUB"/>
    <property type="match status" value="1"/>
</dbReference>
<dbReference type="AlphaFoldDB" id="A0A1E5G551"/>
<dbReference type="SMART" id="SM00382">
    <property type="entry name" value="AAA"/>
    <property type="match status" value="1"/>
</dbReference>
<dbReference type="InterPro" id="IPR003593">
    <property type="entry name" value="AAA+_ATPase"/>
</dbReference>
<dbReference type="PROSITE" id="PS50893">
    <property type="entry name" value="ABC_TRANSPORTER_2"/>
    <property type="match status" value="1"/>
</dbReference>
<dbReference type="PANTHER" id="PTHR42788">
    <property type="entry name" value="TAURINE IMPORT ATP-BINDING PROTEIN-RELATED"/>
    <property type="match status" value="1"/>
</dbReference>
<gene>
    <name evidence="5" type="ORF">BHF68_00760</name>
</gene>
<sequence length="279" mass="31734">MLTIKKVYKSFPGEKTDNLVLDGIDLEIKTGEFVALLGPSGCGKTTLMNIVAGLEQASSGTVTLHGKEVTKPGPDRGVIFQESGLFPWMTVEQNVAFPMKQQSRFSKEYIKNSVDRYLRMVHLHKYRDALPHQLSGGMKQRTAIARTFAMEPEVLLMDEPFAALDEQTRMMLHYQLGKIWQESKKTIIFVTHNIREALILADRIIVMATQPGKIKKEFIIEESRPRDFQNDILHYHEKQIFDALGEEIDKVMKQEMGESIYAQKNRIHGDSDSYMGGAI</sequence>
<name>A0A1E5G551_9FIRM</name>
<reference evidence="5 6" key="1">
    <citation type="submission" date="2016-09" db="EMBL/GenBank/DDBJ databases">
        <title>Draft genome sequence for the type strain of Desulfuribacillus alkaliarsenatis AHT28, an obligately anaerobic, sulfidogenic bacterium isolated from Russian soda lake sediments.</title>
        <authorList>
            <person name="Abin C.A."/>
            <person name="Hollibaugh J.T."/>
        </authorList>
    </citation>
    <scope>NUCLEOTIDE SEQUENCE [LARGE SCALE GENOMIC DNA]</scope>
    <source>
        <strain evidence="5 6">AHT28</strain>
    </source>
</reference>
<evidence type="ECO:0000256" key="3">
    <source>
        <dbReference type="ARBA" id="ARBA00022840"/>
    </source>
</evidence>
<dbReference type="Proteomes" id="UP000094296">
    <property type="component" value="Unassembled WGS sequence"/>
</dbReference>
<feature type="domain" description="ABC transporter" evidence="4">
    <location>
        <begin position="2"/>
        <end position="236"/>
    </location>
</feature>
<comment type="caution">
    <text evidence="5">The sequence shown here is derived from an EMBL/GenBank/DDBJ whole genome shotgun (WGS) entry which is preliminary data.</text>
</comment>
<protein>
    <submittedName>
        <fullName evidence="5">Nitrate/sulfonate/bicarbonate ABC transporter ATP-binding protein</fullName>
    </submittedName>
</protein>
<dbReference type="Gene3D" id="3.40.50.300">
    <property type="entry name" value="P-loop containing nucleotide triphosphate hydrolases"/>
    <property type="match status" value="1"/>
</dbReference>
<dbReference type="SUPFAM" id="SSF52540">
    <property type="entry name" value="P-loop containing nucleoside triphosphate hydrolases"/>
    <property type="match status" value="1"/>
</dbReference>
<proteinExistence type="predicted"/>
<evidence type="ECO:0000256" key="2">
    <source>
        <dbReference type="ARBA" id="ARBA00022741"/>
    </source>
</evidence>
<dbReference type="InterPro" id="IPR050166">
    <property type="entry name" value="ABC_transporter_ATP-bind"/>
</dbReference>
<dbReference type="GO" id="GO:0005524">
    <property type="term" value="F:ATP binding"/>
    <property type="evidence" value="ECO:0007669"/>
    <property type="project" value="UniProtKB-KW"/>
</dbReference>
<dbReference type="GO" id="GO:0016887">
    <property type="term" value="F:ATP hydrolysis activity"/>
    <property type="evidence" value="ECO:0007669"/>
    <property type="project" value="InterPro"/>
</dbReference>
<evidence type="ECO:0000256" key="1">
    <source>
        <dbReference type="ARBA" id="ARBA00022448"/>
    </source>
</evidence>
<organism evidence="5 6">
    <name type="scientific">Desulfuribacillus alkaliarsenatis</name>
    <dbReference type="NCBI Taxonomy" id="766136"/>
    <lineage>
        <taxon>Bacteria</taxon>
        <taxon>Bacillati</taxon>
        <taxon>Bacillota</taxon>
        <taxon>Desulfuribacillia</taxon>
        <taxon>Desulfuribacillales</taxon>
        <taxon>Desulfuribacillaceae</taxon>
        <taxon>Desulfuribacillus</taxon>
    </lineage>
</organism>
<keyword evidence="3 5" id="KW-0067">ATP-binding</keyword>
<evidence type="ECO:0000313" key="6">
    <source>
        <dbReference type="Proteomes" id="UP000094296"/>
    </source>
</evidence>
<accession>A0A1E5G551</accession>
<keyword evidence="2" id="KW-0547">Nucleotide-binding</keyword>
<dbReference type="EMBL" id="MIJE01000001">
    <property type="protein sequence ID" value="OEF98249.1"/>
    <property type="molecule type" value="Genomic_DNA"/>
</dbReference>